<dbReference type="PANTHER" id="PTHR44329">
    <property type="entry name" value="SERINE/THREONINE-PROTEIN KINASE TNNI3K-RELATED"/>
    <property type="match status" value="1"/>
</dbReference>
<dbReference type="VEuPathDB" id="FungiDB:RhiirFUN_003544"/>
<dbReference type="PRINTS" id="PR00109">
    <property type="entry name" value="TYRKINASE"/>
</dbReference>
<evidence type="ECO:0000256" key="2">
    <source>
        <dbReference type="ARBA" id="ARBA00022741"/>
    </source>
</evidence>
<keyword evidence="1" id="KW-0808">Transferase</keyword>
<dbReference type="InterPro" id="IPR000719">
    <property type="entry name" value="Prot_kinase_dom"/>
</dbReference>
<evidence type="ECO:0000256" key="1">
    <source>
        <dbReference type="ARBA" id="ARBA00022679"/>
    </source>
</evidence>
<dbReference type="PANTHER" id="PTHR44329:SF288">
    <property type="entry name" value="MITOGEN-ACTIVATED PROTEIN KINASE KINASE KINASE 20"/>
    <property type="match status" value="1"/>
</dbReference>
<organism evidence="5 6">
    <name type="scientific">Rhizophagus irregularis (strain DAOM 181602 / DAOM 197198 / MUCL 43194)</name>
    <name type="common">Arbuscular mycorrhizal fungus</name>
    <name type="synonym">Glomus intraradices</name>
    <dbReference type="NCBI Taxonomy" id="747089"/>
    <lineage>
        <taxon>Eukaryota</taxon>
        <taxon>Fungi</taxon>
        <taxon>Fungi incertae sedis</taxon>
        <taxon>Mucoromycota</taxon>
        <taxon>Glomeromycotina</taxon>
        <taxon>Glomeromycetes</taxon>
        <taxon>Glomerales</taxon>
        <taxon>Glomeraceae</taxon>
        <taxon>Rhizophagus</taxon>
    </lineage>
</organism>
<accession>A0A2H5T7Q0</accession>
<comment type="caution">
    <text evidence="5">The sequence shown here is derived from an EMBL/GenBank/DDBJ whole genome shotgun (WGS) entry which is preliminary data.</text>
</comment>
<sequence>MNDKDPTPKLKSSPIPILFISFNEKDNNCLNCEGEYIWTPFCSQKYCKKWFSLYITDINNNSDVYLDVYLLGCNKHKIIGISNIEECCRNCLKILYFKQIPASYFCYNASDYGSYNVIEREKYCKLCEKSLYQGTNHNIAKGFKLCSNCYLISSGWIESTLTKNSIPIIYLPWWNNISYCESCYSKLIFTSECQKHCMNCLIFYIGCRYCLTTNIIFGFTNQSQCKKCERISSITFNVTNISSGNSFLDDFLFNSRHSNLKLEEYSCNKAENLLEWIPYSQFTDVKEIARGGFGIIYQATWLNDPIYDDSNIYSMKRNKENRRNESVILKRFKSSENLSKYFLNELKSNYYCSKIYHHIIRTYGFTKDPEFEDYMIVMQYASGGDLHNYLQKGFTKITWNNKLQTLWQISEGLETIHNAEFIHRDFHSGNILLTSSYYLHRWQIGDLGLSQPANNTSSNNEIYGVIPYVAPEIFKGSAFSKESDIYSMGMIMWEFTTGCKPFANVEHDIRLIYKILDGLRPKITEDTPESYANLMKSCWDSDPQKRPSIAEICQIFRDWYFGGNGVQSTVFACKNSKNVVCDFGQAEEKRIELINSQKLGPEFVERTHSKAIYTSRSLNVYISKIISIDFSSLVSFENSDNKQGYISKELEFDIEL</sequence>
<evidence type="ECO:0000256" key="4">
    <source>
        <dbReference type="ARBA" id="ARBA00022840"/>
    </source>
</evidence>
<reference evidence="5 6" key="1">
    <citation type="journal article" date="2013" name="Proc. Natl. Acad. Sci. U.S.A.">
        <title>Genome of an arbuscular mycorrhizal fungus provides insight into the oldest plant symbiosis.</title>
        <authorList>
            <person name="Tisserant E."/>
            <person name="Malbreil M."/>
            <person name="Kuo A."/>
            <person name="Kohler A."/>
            <person name="Symeonidi A."/>
            <person name="Balestrini R."/>
            <person name="Charron P."/>
            <person name="Duensing N."/>
            <person name="Frei Dit Frey N."/>
            <person name="Gianinazzi-Pearson V."/>
            <person name="Gilbert L.B."/>
            <person name="Handa Y."/>
            <person name="Herr J.R."/>
            <person name="Hijri M."/>
            <person name="Koul R."/>
            <person name="Kawaguchi M."/>
            <person name="Krajinski F."/>
            <person name="Lammers P.J."/>
            <person name="Masclaux F.G."/>
            <person name="Murat C."/>
            <person name="Morin E."/>
            <person name="Ndikumana S."/>
            <person name="Pagni M."/>
            <person name="Petitpierre D."/>
            <person name="Requena N."/>
            <person name="Rosikiewicz P."/>
            <person name="Riley R."/>
            <person name="Saito K."/>
            <person name="San Clemente H."/>
            <person name="Shapiro H."/>
            <person name="van Tuinen D."/>
            <person name="Becard G."/>
            <person name="Bonfante P."/>
            <person name="Paszkowski U."/>
            <person name="Shachar-Hill Y.Y."/>
            <person name="Tuskan G.A."/>
            <person name="Young P.W."/>
            <person name="Sanders I.R."/>
            <person name="Henrissat B."/>
            <person name="Rensing S.A."/>
            <person name="Grigoriev I.V."/>
            <person name="Corradi N."/>
            <person name="Roux C."/>
            <person name="Martin F."/>
        </authorList>
    </citation>
    <scope>NUCLEOTIDE SEQUENCE [LARGE SCALE GENOMIC DNA]</scope>
    <source>
        <strain evidence="5 6">DAOM 197198</strain>
    </source>
</reference>
<dbReference type="GO" id="GO:0005524">
    <property type="term" value="F:ATP binding"/>
    <property type="evidence" value="ECO:0007669"/>
    <property type="project" value="UniProtKB-KW"/>
</dbReference>
<dbReference type="Gene3D" id="1.10.510.10">
    <property type="entry name" value="Transferase(Phosphotransferase) domain 1"/>
    <property type="match status" value="1"/>
</dbReference>
<dbReference type="VEuPathDB" id="FungiDB:RhiirFUN_026126"/>
<gene>
    <name evidence="5" type="ORF">GLOIN_2v1787967</name>
</gene>
<name>A0A2H5T7Q0_RHIID</name>
<evidence type="ECO:0000313" key="5">
    <source>
        <dbReference type="EMBL" id="POG60389.1"/>
    </source>
</evidence>
<dbReference type="InterPro" id="IPR001245">
    <property type="entry name" value="Ser-Thr/Tyr_kinase_cat_dom"/>
</dbReference>
<dbReference type="Proteomes" id="UP000018888">
    <property type="component" value="Unassembled WGS sequence"/>
</dbReference>
<keyword evidence="2" id="KW-0547">Nucleotide-binding</keyword>
<evidence type="ECO:0000313" key="6">
    <source>
        <dbReference type="Proteomes" id="UP000018888"/>
    </source>
</evidence>
<dbReference type="SUPFAM" id="SSF56112">
    <property type="entry name" value="Protein kinase-like (PK-like)"/>
    <property type="match status" value="1"/>
</dbReference>
<keyword evidence="4" id="KW-0067">ATP-binding</keyword>
<dbReference type="InterPro" id="IPR011009">
    <property type="entry name" value="Kinase-like_dom_sf"/>
</dbReference>
<dbReference type="GO" id="GO:0004674">
    <property type="term" value="F:protein serine/threonine kinase activity"/>
    <property type="evidence" value="ECO:0007669"/>
    <property type="project" value="TreeGrafter"/>
</dbReference>
<keyword evidence="3" id="KW-0418">Kinase</keyword>
<dbReference type="AlphaFoldDB" id="A0A2H5T7Q0"/>
<dbReference type="EMBL" id="AUPC02000393">
    <property type="protein sequence ID" value="POG60389.1"/>
    <property type="molecule type" value="Genomic_DNA"/>
</dbReference>
<dbReference type="PROSITE" id="PS50011">
    <property type="entry name" value="PROTEIN_KINASE_DOM"/>
    <property type="match status" value="1"/>
</dbReference>
<protein>
    <submittedName>
        <fullName evidence="5">Kinase-like domain-containing protein</fullName>
    </submittedName>
</protein>
<keyword evidence="6" id="KW-1185">Reference proteome</keyword>
<reference evidence="5 6" key="2">
    <citation type="journal article" date="2018" name="New Phytol.">
        <title>High intraspecific genome diversity in the model arbuscular mycorrhizal symbiont Rhizophagus irregularis.</title>
        <authorList>
            <person name="Chen E.C.H."/>
            <person name="Morin E."/>
            <person name="Beaudet D."/>
            <person name="Noel J."/>
            <person name="Yildirir G."/>
            <person name="Ndikumana S."/>
            <person name="Charron P."/>
            <person name="St-Onge C."/>
            <person name="Giorgi J."/>
            <person name="Kruger M."/>
            <person name="Marton T."/>
            <person name="Ropars J."/>
            <person name="Grigoriev I.V."/>
            <person name="Hainaut M."/>
            <person name="Henrissat B."/>
            <person name="Roux C."/>
            <person name="Martin F."/>
            <person name="Corradi N."/>
        </authorList>
    </citation>
    <scope>NUCLEOTIDE SEQUENCE [LARGE SCALE GENOMIC DNA]</scope>
    <source>
        <strain evidence="5 6">DAOM 197198</strain>
    </source>
</reference>
<evidence type="ECO:0000256" key="3">
    <source>
        <dbReference type="ARBA" id="ARBA00022777"/>
    </source>
</evidence>
<dbReference type="Pfam" id="PF07714">
    <property type="entry name" value="PK_Tyr_Ser-Thr"/>
    <property type="match status" value="1"/>
</dbReference>
<proteinExistence type="predicted"/>
<dbReference type="InterPro" id="IPR051681">
    <property type="entry name" value="Ser/Thr_Kinases-Pseudokinases"/>
</dbReference>